<evidence type="ECO:0000259" key="3">
    <source>
        <dbReference type="PROSITE" id="PS51898"/>
    </source>
</evidence>
<dbReference type="InterPro" id="IPR011010">
    <property type="entry name" value="DNA_brk_join_enz"/>
</dbReference>
<dbReference type="Proteomes" id="UP001284601">
    <property type="component" value="Unassembled WGS sequence"/>
</dbReference>
<name>A0ABU4HKL7_9ACTN</name>
<dbReference type="InterPro" id="IPR002104">
    <property type="entry name" value="Integrase_catalytic"/>
</dbReference>
<dbReference type="Pfam" id="PF00589">
    <property type="entry name" value="Phage_integrase"/>
    <property type="match status" value="1"/>
</dbReference>
<reference evidence="4 5" key="2">
    <citation type="submission" date="2023-10" db="EMBL/GenBank/DDBJ databases">
        <authorList>
            <person name="Han X.F."/>
        </authorList>
    </citation>
    <scope>NUCLEOTIDE SEQUENCE [LARGE SCALE GENOMIC DNA]</scope>
    <source>
        <strain evidence="4 5">KCTC 39840</strain>
    </source>
</reference>
<dbReference type="EMBL" id="JAWSTH010000009">
    <property type="protein sequence ID" value="MDW5593817.1"/>
    <property type="molecule type" value="Genomic_DNA"/>
</dbReference>
<sequence length="191" mass="21113">MPASCATSRSASSASTTQTARTSTSPTPKTDTGIREVQMTPNLVEAVIDHLDRLQRAHLPHAPTDYLIPSTTGGRLSRQRVGRIVREAALEASRRHEARGLPPLPNITPHSLRRTYISIALIANNFDVKWVMSQVGHADSKMTMDVYAQVEQRAERRHGENFDQVVQRAAGARGRPSCARTPKELPECLRD</sequence>
<dbReference type="PROSITE" id="PS51898">
    <property type="entry name" value="TYR_RECOMBINASE"/>
    <property type="match status" value="1"/>
</dbReference>
<evidence type="ECO:0000256" key="2">
    <source>
        <dbReference type="SAM" id="MobiDB-lite"/>
    </source>
</evidence>
<keyword evidence="1" id="KW-0233">DNA recombination</keyword>
<keyword evidence="5" id="KW-1185">Reference proteome</keyword>
<gene>
    <name evidence="4" type="ORF">R7226_05700</name>
</gene>
<feature type="compositionally biased region" description="Low complexity" evidence="2">
    <location>
        <begin position="1"/>
        <end position="28"/>
    </location>
</feature>
<feature type="domain" description="Tyr recombinase" evidence="3">
    <location>
        <begin position="1"/>
        <end position="163"/>
    </location>
</feature>
<feature type="region of interest" description="Disordered" evidence="2">
    <location>
        <begin position="1"/>
        <end position="38"/>
    </location>
</feature>
<dbReference type="InterPro" id="IPR013762">
    <property type="entry name" value="Integrase-like_cat_sf"/>
</dbReference>
<accession>A0ABU4HKL7</accession>
<organism evidence="4 5">
    <name type="scientific">Conexibacter stalactiti</name>
    <dbReference type="NCBI Taxonomy" id="1940611"/>
    <lineage>
        <taxon>Bacteria</taxon>
        <taxon>Bacillati</taxon>
        <taxon>Actinomycetota</taxon>
        <taxon>Thermoleophilia</taxon>
        <taxon>Solirubrobacterales</taxon>
        <taxon>Conexibacteraceae</taxon>
        <taxon>Conexibacter</taxon>
    </lineage>
</organism>
<proteinExistence type="predicted"/>
<evidence type="ECO:0000313" key="4">
    <source>
        <dbReference type="EMBL" id="MDW5593817.1"/>
    </source>
</evidence>
<evidence type="ECO:0000256" key="1">
    <source>
        <dbReference type="ARBA" id="ARBA00023172"/>
    </source>
</evidence>
<comment type="caution">
    <text evidence="4">The sequence shown here is derived from an EMBL/GenBank/DDBJ whole genome shotgun (WGS) entry which is preliminary data.</text>
</comment>
<dbReference type="Gene3D" id="1.10.443.10">
    <property type="entry name" value="Intergrase catalytic core"/>
    <property type="match status" value="1"/>
</dbReference>
<reference evidence="5" key="1">
    <citation type="submission" date="2023-07" db="EMBL/GenBank/DDBJ databases">
        <title>Conexibacter stalactiti sp. nov., isolated from stalactites in a lava cave and emended description of the genus Conexibacter.</title>
        <authorList>
            <person name="Lee S.D."/>
        </authorList>
    </citation>
    <scope>NUCLEOTIDE SEQUENCE [LARGE SCALE GENOMIC DNA]</scope>
    <source>
        <strain evidence="5">KCTC 39840</strain>
    </source>
</reference>
<protein>
    <submittedName>
        <fullName evidence="4">Tyrosine-type recombinase/integrase</fullName>
    </submittedName>
</protein>
<evidence type="ECO:0000313" key="5">
    <source>
        <dbReference type="Proteomes" id="UP001284601"/>
    </source>
</evidence>
<dbReference type="SUPFAM" id="SSF56349">
    <property type="entry name" value="DNA breaking-rejoining enzymes"/>
    <property type="match status" value="1"/>
</dbReference>